<gene>
    <name evidence="7" type="ORF">AVDCRST_MAG07-2749</name>
</gene>
<dbReference type="SUPFAM" id="SSF51182">
    <property type="entry name" value="RmlC-like cupins"/>
    <property type="match status" value="1"/>
</dbReference>
<feature type="binding site" evidence="2">
    <location>
        <position position="127"/>
    </location>
    <ligand>
        <name>Fe cation</name>
        <dbReference type="ChEBI" id="CHEBI:24875"/>
    </ligand>
</feature>
<evidence type="ECO:0000256" key="4">
    <source>
        <dbReference type="SAM" id="MobiDB-lite"/>
    </source>
</evidence>
<dbReference type="GO" id="GO:0046872">
    <property type="term" value="F:metal ion binding"/>
    <property type="evidence" value="ECO:0007669"/>
    <property type="project" value="UniProtKB-KW"/>
</dbReference>
<reference evidence="7" key="1">
    <citation type="submission" date="2020-02" db="EMBL/GenBank/DDBJ databases">
        <authorList>
            <person name="Meier V. D."/>
        </authorList>
    </citation>
    <scope>NUCLEOTIDE SEQUENCE</scope>
    <source>
        <strain evidence="7">AVDCRST_MAG07</strain>
    </source>
</reference>
<protein>
    <submittedName>
        <fullName evidence="7">Pirin</fullName>
    </submittedName>
</protein>
<dbReference type="Pfam" id="PF05726">
    <property type="entry name" value="Pirin_C"/>
    <property type="match status" value="1"/>
</dbReference>
<keyword evidence="2" id="KW-0479">Metal-binding</keyword>
<feature type="domain" description="Pirin C-terminal" evidence="6">
    <location>
        <begin position="201"/>
        <end position="295"/>
    </location>
</feature>
<dbReference type="PANTHER" id="PTHR13903:SF8">
    <property type="entry name" value="PIRIN"/>
    <property type="match status" value="1"/>
</dbReference>
<dbReference type="CDD" id="cd02909">
    <property type="entry name" value="cupin_pirin_N"/>
    <property type="match status" value="1"/>
</dbReference>
<evidence type="ECO:0000256" key="2">
    <source>
        <dbReference type="PIRSR" id="PIRSR006232-1"/>
    </source>
</evidence>
<dbReference type="AlphaFoldDB" id="A0A6J4LWG8"/>
<dbReference type="InterPro" id="IPR014710">
    <property type="entry name" value="RmlC-like_jellyroll"/>
</dbReference>
<dbReference type="InterPro" id="IPR003829">
    <property type="entry name" value="Pirin_N_dom"/>
</dbReference>
<organism evidence="7">
    <name type="scientific">uncultured Frankineae bacterium</name>
    <dbReference type="NCBI Taxonomy" id="437475"/>
    <lineage>
        <taxon>Bacteria</taxon>
        <taxon>Bacillati</taxon>
        <taxon>Actinomycetota</taxon>
        <taxon>Actinomycetes</taxon>
        <taxon>Frankiales</taxon>
        <taxon>environmental samples</taxon>
    </lineage>
</organism>
<evidence type="ECO:0000313" key="7">
    <source>
        <dbReference type="EMBL" id="CAA9342821.1"/>
    </source>
</evidence>
<proteinExistence type="inferred from homology"/>
<evidence type="ECO:0000256" key="3">
    <source>
        <dbReference type="RuleBase" id="RU003457"/>
    </source>
</evidence>
<dbReference type="InterPro" id="IPR011051">
    <property type="entry name" value="RmlC_Cupin_sf"/>
</dbReference>
<dbReference type="InterPro" id="IPR008778">
    <property type="entry name" value="Pirin_C_dom"/>
</dbReference>
<dbReference type="EMBL" id="CADCUB010000120">
    <property type="protein sequence ID" value="CAA9342821.1"/>
    <property type="molecule type" value="Genomic_DNA"/>
</dbReference>
<dbReference type="PANTHER" id="PTHR13903">
    <property type="entry name" value="PIRIN-RELATED"/>
    <property type="match status" value="1"/>
</dbReference>
<feature type="binding site" evidence="2">
    <location>
        <position position="83"/>
    </location>
    <ligand>
        <name>Fe cation</name>
        <dbReference type="ChEBI" id="CHEBI:24875"/>
    </ligand>
</feature>
<accession>A0A6J4LWG8</accession>
<dbReference type="Pfam" id="PF02678">
    <property type="entry name" value="Pirin"/>
    <property type="match status" value="1"/>
</dbReference>
<sequence length="314" mass="32898">MLGQTARMSGPVAREDAGLVPQGARPQPPTAEVVDARESLVGGLTVRRALPRARRRTVGAWCFVDHVGPLAVEPDGGLDIGPHPHTGLATVTYLLEGQVLHRDSLGSEQVVRPGQLNLMTAGRGVAHAEEPTGAYRGTLHGVQLWVAQPSATRTGEPAFEHHAELPELALDGADVRVLVGELGAAASPARRDSDLLGAGVTLAPGAAVLPLAPAYEHLVVVLDGVLLLDDGRPVRPGQSAYLGTGRDELVLAAPEGARVLLLGGVPFGEQIVMWWNFVGRSREEVADAARAWEAGDDRFGAVATGLDRIPAPQL</sequence>
<name>A0A6J4LWG8_9ACTN</name>
<dbReference type="InterPro" id="IPR012093">
    <property type="entry name" value="Pirin"/>
</dbReference>
<feature type="binding site" evidence="2">
    <location>
        <position position="129"/>
    </location>
    <ligand>
        <name>Fe cation</name>
        <dbReference type="ChEBI" id="CHEBI:24875"/>
    </ligand>
</feature>
<evidence type="ECO:0000256" key="1">
    <source>
        <dbReference type="ARBA" id="ARBA00008416"/>
    </source>
</evidence>
<feature type="domain" description="Pirin N-terminal" evidence="5">
    <location>
        <begin position="45"/>
        <end position="146"/>
    </location>
</feature>
<feature type="binding site" evidence="2">
    <location>
        <position position="85"/>
    </location>
    <ligand>
        <name>Fe cation</name>
        <dbReference type="ChEBI" id="CHEBI:24875"/>
    </ligand>
</feature>
<dbReference type="Gene3D" id="2.60.120.10">
    <property type="entry name" value="Jelly Rolls"/>
    <property type="match status" value="2"/>
</dbReference>
<comment type="similarity">
    <text evidence="1 3">Belongs to the pirin family.</text>
</comment>
<keyword evidence="2" id="KW-0408">Iron</keyword>
<evidence type="ECO:0000259" key="6">
    <source>
        <dbReference type="Pfam" id="PF05726"/>
    </source>
</evidence>
<comment type="cofactor">
    <cofactor evidence="2">
        <name>Fe cation</name>
        <dbReference type="ChEBI" id="CHEBI:24875"/>
    </cofactor>
    <text evidence="2">Binds 1 Fe cation per subunit.</text>
</comment>
<dbReference type="PIRSF" id="PIRSF006232">
    <property type="entry name" value="Pirin"/>
    <property type="match status" value="1"/>
</dbReference>
<feature type="region of interest" description="Disordered" evidence="4">
    <location>
        <begin position="1"/>
        <end position="32"/>
    </location>
</feature>
<evidence type="ECO:0000259" key="5">
    <source>
        <dbReference type="Pfam" id="PF02678"/>
    </source>
</evidence>